<dbReference type="Proteomes" id="UP001590951">
    <property type="component" value="Unassembled WGS sequence"/>
</dbReference>
<feature type="compositionally biased region" description="Basic residues" evidence="1">
    <location>
        <begin position="257"/>
        <end position="269"/>
    </location>
</feature>
<keyword evidence="3" id="KW-1185">Reference proteome</keyword>
<feature type="region of interest" description="Disordered" evidence="1">
    <location>
        <begin position="216"/>
        <end position="291"/>
    </location>
</feature>
<feature type="compositionally biased region" description="Polar residues" evidence="1">
    <location>
        <begin position="272"/>
        <end position="281"/>
    </location>
</feature>
<dbReference type="EMBL" id="JBHFEH010000009">
    <property type="protein sequence ID" value="KAL2055884.1"/>
    <property type="molecule type" value="Genomic_DNA"/>
</dbReference>
<name>A0ABR4BDF7_9LECA</name>
<sequence>MAAVYQSQFVQNAVNPSADGTDPNNNPGWVPPRQATAQAASAASEAAGTGRLPIPPVLASDNIDNPPNPAVAMSTLNTGVYGGAMCGVVFNAAPALDSNVATRRERHPGALQNPARVNTPGNVRNDGNNAIRLFVVSQGWRTANYVHEPGRGPIGGPLDRFATECETIAAADPAFAASFWDAVLPRSVKHKPRISKRAALSDGFVESDEGRVHALPMLTIAQPVPVSTPGSGRSRKRGPDVPPGPNRDSSPSPSTRGGRKAPRANKRPRSGNAPSRQSSRRLGQPAGPGLA</sequence>
<gene>
    <name evidence="2" type="ORF">ABVK25_003526</name>
</gene>
<protein>
    <submittedName>
        <fullName evidence="2">Uncharacterized protein</fullName>
    </submittedName>
</protein>
<evidence type="ECO:0000256" key="1">
    <source>
        <dbReference type="SAM" id="MobiDB-lite"/>
    </source>
</evidence>
<evidence type="ECO:0000313" key="3">
    <source>
        <dbReference type="Proteomes" id="UP001590951"/>
    </source>
</evidence>
<organism evidence="2 3">
    <name type="scientific">Lepraria finkii</name>
    <dbReference type="NCBI Taxonomy" id="1340010"/>
    <lineage>
        <taxon>Eukaryota</taxon>
        <taxon>Fungi</taxon>
        <taxon>Dikarya</taxon>
        <taxon>Ascomycota</taxon>
        <taxon>Pezizomycotina</taxon>
        <taxon>Lecanoromycetes</taxon>
        <taxon>OSLEUM clade</taxon>
        <taxon>Lecanoromycetidae</taxon>
        <taxon>Lecanorales</taxon>
        <taxon>Lecanorineae</taxon>
        <taxon>Stereocaulaceae</taxon>
        <taxon>Lepraria</taxon>
    </lineage>
</organism>
<feature type="region of interest" description="Disordered" evidence="1">
    <location>
        <begin position="14"/>
        <end position="47"/>
    </location>
</feature>
<feature type="compositionally biased region" description="Low complexity" evidence="1">
    <location>
        <begin position="34"/>
        <end position="47"/>
    </location>
</feature>
<comment type="caution">
    <text evidence="2">The sequence shown here is derived from an EMBL/GenBank/DDBJ whole genome shotgun (WGS) entry which is preliminary data.</text>
</comment>
<accession>A0ABR4BDF7</accession>
<evidence type="ECO:0000313" key="2">
    <source>
        <dbReference type="EMBL" id="KAL2055884.1"/>
    </source>
</evidence>
<proteinExistence type="predicted"/>
<reference evidence="2 3" key="1">
    <citation type="submission" date="2024-09" db="EMBL/GenBank/DDBJ databases">
        <title>Rethinking Asexuality: The Enigmatic Case of Functional Sexual Genes in Lepraria (Stereocaulaceae).</title>
        <authorList>
            <person name="Doellman M."/>
            <person name="Sun Y."/>
            <person name="Barcenas-Pena A."/>
            <person name="Lumbsch H.T."/>
            <person name="Grewe F."/>
        </authorList>
    </citation>
    <scope>NUCLEOTIDE SEQUENCE [LARGE SCALE GENOMIC DNA]</scope>
    <source>
        <strain evidence="2 3">Grewe 0041</strain>
    </source>
</reference>